<organism evidence="1 2">
    <name type="scientific">Limosilactobacillus fermentum</name>
    <name type="common">Lactobacillus fermentum</name>
    <dbReference type="NCBI Taxonomy" id="1613"/>
    <lineage>
        <taxon>Bacteria</taxon>
        <taxon>Bacillati</taxon>
        <taxon>Bacillota</taxon>
        <taxon>Bacilli</taxon>
        <taxon>Lactobacillales</taxon>
        <taxon>Lactobacillaceae</taxon>
        <taxon>Limosilactobacillus</taxon>
    </lineage>
</organism>
<evidence type="ECO:0000313" key="1">
    <source>
        <dbReference type="EMBL" id="AOR75099.1"/>
    </source>
</evidence>
<gene>
    <name evidence="1" type="ORF">LACFE_CDS1655</name>
</gene>
<dbReference type="Proteomes" id="UP000094714">
    <property type="component" value="Chromosome"/>
</dbReference>
<evidence type="ECO:0000313" key="2">
    <source>
        <dbReference type="Proteomes" id="UP000094714"/>
    </source>
</evidence>
<dbReference type="SUPFAM" id="SSF51182">
    <property type="entry name" value="RmlC-like cupins"/>
    <property type="match status" value="1"/>
</dbReference>
<dbReference type="EMBL" id="CP017151">
    <property type="protein sequence ID" value="AOR75099.1"/>
    <property type="molecule type" value="Genomic_DNA"/>
</dbReference>
<protein>
    <recommendedName>
        <fullName evidence="3">Mannose-6-phosphate isomerase</fullName>
    </recommendedName>
</protein>
<accession>A0A1D7ZZ12</accession>
<dbReference type="PATRIC" id="fig|1613.112.peg.1734"/>
<evidence type="ECO:0008006" key="3">
    <source>
        <dbReference type="Google" id="ProtNLM"/>
    </source>
</evidence>
<sequence>MDMQVDEVVIPAATSFTWDDTSQNLILIVLAGHLFFNDQVAGPDQTLVVPAGQTTTLTVDGQEALHALLMVHQAPTMLAAPLLGC</sequence>
<name>A0A1D7ZZ12_LIMFE</name>
<dbReference type="AlphaFoldDB" id="A0A1D7ZZ12"/>
<proteinExistence type="predicted"/>
<reference evidence="1 2" key="1">
    <citation type="submission" date="2016-09" db="EMBL/GenBank/DDBJ databases">
        <title>Genome Sequence of the Lactobacillus fermentum strain NCC2970 (CNCM I-5068).</title>
        <authorList>
            <person name="Barretto C."/>
            <person name="Ngom-Bru C."/>
            <person name="Genevaz A."/>
            <person name="Fournier C."/>
            <person name="Moine D."/>
            <person name="Kassam M."/>
            <person name="Iltis A."/>
            <person name="Sagory-Zalkind P."/>
            <person name="Faucherand G."/>
            <person name="Descombes P."/>
            <person name="Duboux S."/>
        </authorList>
    </citation>
    <scope>NUCLEOTIDE SEQUENCE [LARGE SCALE GENOMIC DNA]</scope>
    <source>
        <strain evidence="1 2">NCC2970</strain>
    </source>
</reference>
<dbReference type="InterPro" id="IPR011051">
    <property type="entry name" value="RmlC_Cupin_sf"/>
</dbReference>